<dbReference type="Gene3D" id="1.25.40.20">
    <property type="entry name" value="Ankyrin repeat-containing domain"/>
    <property type="match status" value="1"/>
</dbReference>
<accession>A0E9J0</accession>
<dbReference type="PANTHER" id="PTHR24366">
    <property type="entry name" value="IG(IMMUNOGLOBULIN) AND LRR(LEUCINE RICH REPEAT) DOMAINS"/>
    <property type="match status" value="1"/>
</dbReference>
<dbReference type="PROSITE" id="PS50088">
    <property type="entry name" value="ANK_REPEAT"/>
    <property type="match status" value="1"/>
</dbReference>
<dbReference type="InterPro" id="IPR032675">
    <property type="entry name" value="LRR_dom_sf"/>
</dbReference>
<dbReference type="InterPro" id="IPR002110">
    <property type="entry name" value="Ankyrin_rpt"/>
</dbReference>
<keyword evidence="3" id="KW-0040">ANK repeat</keyword>
<dbReference type="HOGENOM" id="CLU_390550_0_0_1"/>
<evidence type="ECO:0000256" key="1">
    <source>
        <dbReference type="ARBA" id="ARBA00022614"/>
    </source>
</evidence>
<dbReference type="PANTHER" id="PTHR24366:SF96">
    <property type="entry name" value="LEUCINE RICH REPEAT CONTAINING 53"/>
    <property type="match status" value="1"/>
</dbReference>
<dbReference type="PROSITE" id="PS51450">
    <property type="entry name" value="LRR"/>
    <property type="match status" value="3"/>
</dbReference>
<protein>
    <submittedName>
        <fullName evidence="4">Uncharacterized protein</fullName>
    </submittedName>
</protein>
<sequence>MQSLLSLMSQLSSKSSQEVLDSEQEIPKKAYVPPMRTPFDRLKLRKDDELENSPLKVNLSNQSLFPTSFVMDTLSKSLQDLDASNNLFDQFPNQLRYVLLQLRNYTNLKNLNLSNNQIQQIPIKFYLPNLEKLILSENQIKQLQSSLFKLKTLKELNLNSNNIEYLPSELFELKLIYLGLRSNQFTTLPAKYEQILDSLQYFDLDWFDYCAINCELDEQIKQKLVSLGQRVVQRQEIITFSLFYYYMVGKVFDIEQLVQNGKNILFTFISRDSIGLLKQYSQKYPELIMIKDEEDCSPLIYAFNLNRTKCIQCLLPIFKKNIIEMQTLFMLSAKRQDIHLMKMLIQNGIKLDYQIEKDINGHNQIDITDGSTVMHVAMTSFGRNARQQQLASMMVKLLLDMGCDPNIRNRLKLTSLHAAVKFPSLAAVRLASASPKFDFHKRDLFKNTPLHSAASMGLVSILQLIQGKNVNPFSLNFQNKTAKQVSITSLQVIKVQRKYENHYLRKKLSIEDEDLRTSQKNENLISLDSYQTITQNLQATEMKSQILSPQSQQQYRRAVRLNLSQVKLREQSGQFANRQQQSSQQSLPSKIQEILVNISQIIKQHQNSDNLLLELKNLYYFTELLQEKLIIAIFVNLIIMKLKYGWKYQSNIGTSTISVLNQIKIIYQKPLSANEYFIYQNQDCIQKYKQNCLNMQNVEDISNKNFKIQKSQLSLNLKYNLHNNWEETINQYEQFYQNSLGDIQWMASVKGLKIKNKIKTENNNRMLLYQYEQLQNNSASQTQFIRVVERQMDYYKEQKVDNSESACSLSDRLSQYNRNLLINKKVKQIAVQKSKKMEFLLKNFSQTARRVSPQVQQHLGEKAQTFRKDTAIINSNDFSLDDL</sequence>
<dbReference type="GeneID" id="5045139"/>
<dbReference type="SUPFAM" id="SSF52058">
    <property type="entry name" value="L domain-like"/>
    <property type="match status" value="1"/>
</dbReference>
<dbReference type="OMA" id="DYCAINC"/>
<proteinExistence type="predicted"/>
<dbReference type="Pfam" id="PF00560">
    <property type="entry name" value="LRR_1"/>
    <property type="match status" value="1"/>
</dbReference>
<organism evidence="4 5">
    <name type="scientific">Paramecium tetraurelia</name>
    <dbReference type="NCBI Taxonomy" id="5888"/>
    <lineage>
        <taxon>Eukaryota</taxon>
        <taxon>Sar</taxon>
        <taxon>Alveolata</taxon>
        <taxon>Ciliophora</taxon>
        <taxon>Intramacronucleata</taxon>
        <taxon>Oligohymenophorea</taxon>
        <taxon>Peniculida</taxon>
        <taxon>Parameciidae</taxon>
        <taxon>Paramecium</taxon>
    </lineage>
</organism>
<keyword evidence="2" id="KW-0677">Repeat</keyword>
<evidence type="ECO:0000313" key="5">
    <source>
        <dbReference type="Proteomes" id="UP000000600"/>
    </source>
</evidence>
<dbReference type="Pfam" id="PF13855">
    <property type="entry name" value="LRR_8"/>
    <property type="match status" value="1"/>
</dbReference>
<dbReference type="Pfam" id="PF12796">
    <property type="entry name" value="Ank_2"/>
    <property type="match status" value="1"/>
</dbReference>
<evidence type="ECO:0000313" key="4">
    <source>
        <dbReference type="EMBL" id="CAK91957.1"/>
    </source>
</evidence>
<dbReference type="InterPro" id="IPR036770">
    <property type="entry name" value="Ankyrin_rpt-contain_sf"/>
</dbReference>
<keyword evidence="5" id="KW-1185">Reference proteome</keyword>
<dbReference type="KEGG" id="ptm:GSPATT00024688001"/>
<keyword evidence="1" id="KW-0433">Leucine-rich repeat</keyword>
<gene>
    <name evidence="4" type="ORF">GSPATT00024688001</name>
</gene>
<dbReference type="InterPro" id="IPR003591">
    <property type="entry name" value="Leu-rich_rpt_typical-subtyp"/>
</dbReference>
<dbReference type="OrthoDB" id="676979at2759"/>
<dbReference type="Proteomes" id="UP000000600">
    <property type="component" value="Unassembled WGS sequence"/>
</dbReference>
<dbReference type="Gene3D" id="3.80.10.10">
    <property type="entry name" value="Ribonuclease Inhibitor"/>
    <property type="match status" value="1"/>
</dbReference>
<dbReference type="AlphaFoldDB" id="A0E9J0"/>
<dbReference type="SMART" id="SM00369">
    <property type="entry name" value="LRR_TYP"/>
    <property type="match status" value="3"/>
</dbReference>
<reference evidence="4 5" key="1">
    <citation type="journal article" date="2006" name="Nature">
        <title>Global trends of whole-genome duplications revealed by the ciliate Paramecium tetraurelia.</title>
        <authorList>
            <consortium name="Genoscope"/>
            <person name="Aury J.-M."/>
            <person name="Jaillon O."/>
            <person name="Duret L."/>
            <person name="Noel B."/>
            <person name="Jubin C."/>
            <person name="Porcel B.M."/>
            <person name="Segurens B."/>
            <person name="Daubin V."/>
            <person name="Anthouard V."/>
            <person name="Aiach N."/>
            <person name="Arnaiz O."/>
            <person name="Billaut A."/>
            <person name="Beisson J."/>
            <person name="Blanc I."/>
            <person name="Bouhouche K."/>
            <person name="Camara F."/>
            <person name="Duharcourt S."/>
            <person name="Guigo R."/>
            <person name="Gogendeau D."/>
            <person name="Katinka M."/>
            <person name="Keller A.-M."/>
            <person name="Kissmehl R."/>
            <person name="Klotz C."/>
            <person name="Koll F."/>
            <person name="Le Moue A."/>
            <person name="Lepere C."/>
            <person name="Malinsky S."/>
            <person name="Nowacki M."/>
            <person name="Nowak J.K."/>
            <person name="Plattner H."/>
            <person name="Poulain J."/>
            <person name="Ruiz F."/>
            <person name="Serrano V."/>
            <person name="Zagulski M."/>
            <person name="Dessen P."/>
            <person name="Betermier M."/>
            <person name="Weissenbach J."/>
            <person name="Scarpelli C."/>
            <person name="Schachter V."/>
            <person name="Sperling L."/>
            <person name="Meyer E."/>
            <person name="Cohen J."/>
            <person name="Wincker P."/>
        </authorList>
    </citation>
    <scope>NUCLEOTIDE SEQUENCE [LARGE SCALE GENOMIC DNA]</scope>
    <source>
        <strain evidence="4 5">Stock d4-2</strain>
    </source>
</reference>
<dbReference type="RefSeq" id="XP_001459354.1">
    <property type="nucleotide sequence ID" value="XM_001459317.1"/>
</dbReference>
<feature type="repeat" description="ANK" evidence="3">
    <location>
        <begin position="369"/>
        <end position="410"/>
    </location>
</feature>
<dbReference type="EMBL" id="CT868665">
    <property type="protein sequence ID" value="CAK91957.1"/>
    <property type="molecule type" value="Genomic_DNA"/>
</dbReference>
<name>A0E9J0_PARTE</name>
<dbReference type="InParanoid" id="A0E9J0"/>
<dbReference type="eggNOG" id="KOG0619">
    <property type="taxonomic scope" value="Eukaryota"/>
</dbReference>
<dbReference type="STRING" id="5888.A0E9J0"/>
<dbReference type="InterPro" id="IPR001611">
    <property type="entry name" value="Leu-rich_rpt"/>
</dbReference>
<evidence type="ECO:0000256" key="2">
    <source>
        <dbReference type="ARBA" id="ARBA00022737"/>
    </source>
</evidence>
<evidence type="ECO:0000256" key="3">
    <source>
        <dbReference type="PROSITE-ProRule" id="PRU00023"/>
    </source>
</evidence>
<dbReference type="SUPFAM" id="SSF48403">
    <property type="entry name" value="Ankyrin repeat"/>
    <property type="match status" value="1"/>
</dbReference>
<dbReference type="SMART" id="SM00248">
    <property type="entry name" value="ANK"/>
    <property type="match status" value="4"/>
</dbReference>
<dbReference type="GO" id="GO:0005737">
    <property type="term" value="C:cytoplasm"/>
    <property type="evidence" value="ECO:0000318"/>
    <property type="project" value="GO_Central"/>
</dbReference>